<dbReference type="EMBL" id="PJNB01000001">
    <property type="protein sequence ID" value="PKW14305.1"/>
    <property type="molecule type" value="Genomic_DNA"/>
</dbReference>
<evidence type="ECO:0000313" key="2">
    <source>
        <dbReference type="Proteomes" id="UP000233786"/>
    </source>
</evidence>
<dbReference type="AlphaFoldDB" id="A0A2N3XUH3"/>
<name>A0A2N3XUH3_SACSN</name>
<dbReference type="STRING" id="994479.GCA_000194155_02162"/>
<reference evidence="1" key="1">
    <citation type="submission" date="2017-12" db="EMBL/GenBank/DDBJ databases">
        <title>Sequencing the genomes of 1000 Actinobacteria strains.</title>
        <authorList>
            <person name="Klenk H.-P."/>
        </authorList>
    </citation>
    <scope>NUCLEOTIDE SEQUENCE [LARGE SCALE GENOMIC DNA]</scope>
    <source>
        <strain evidence="1">DSM 44228</strain>
    </source>
</reference>
<sequence>MSDDRPAVCPAPSGYWVAFGYQNHVILTKPPKRKDHKLPGLCGVLARPEEMSNKDERPDCAWCAEQAHTGQVRIVPRPDTV</sequence>
<evidence type="ECO:0008006" key="3">
    <source>
        <dbReference type="Google" id="ProtNLM"/>
    </source>
</evidence>
<keyword evidence="2" id="KW-1185">Reference proteome</keyword>
<dbReference type="Proteomes" id="UP000233786">
    <property type="component" value="Unassembled WGS sequence"/>
</dbReference>
<organism evidence="1 2">
    <name type="scientific">Saccharopolyspora spinosa</name>
    <dbReference type="NCBI Taxonomy" id="60894"/>
    <lineage>
        <taxon>Bacteria</taxon>
        <taxon>Bacillati</taxon>
        <taxon>Actinomycetota</taxon>
        <taxon>Actinomycetes</taxon>
        <taxon>Pseudonocardiales</taxon>
        <taxon>Pseudonocardiaceae</taxon>
        <taxon>Saccharopolyspora</taxon>
    </lineage>
</organism>
<gene>
    <name evidence="1" type="ORF">A8926_1912</name>
</gene>
<comment type="caution">
    <text evidence="1">The sequence shown here is derived from an EMBL/GenBank/DDBJ whole genome shotgun (WGS) entry which is preliminary data.</text>
</comment>
<proteinExistence type="predicted"/>
<evidence type="ECO:0000313" key="1">
    <source>
        <dbReference type="EMBL" id="PKW14305.1"/>
    </source>
</evidence>
<protein>
    <recommendedName>
        <fullName evidence="3">DUF3039 family protein</fullName>
    </recommendedName>
</protein>
<accession>A0A2N3XUH3</accession>